<dbReference type="AlphaFoldDB" id="A0AAD3XG79"/>
<comment type="caution">
    <text evidence="1">The sequence shown here is derived from an EMBL/GenBank/DDBJ whole genome shotgun (WGS) entry which is preliminary data.</text>
</comment>
<evidence type="ECO:0000313" key="2">
    <source>
        <dbReference type="Proteomes" id="UP001279734"/>
    </source>
</evidence>
<gene>
    <name evidence="1" type="ORF">Nepgr_005257</name>
</gene>
<sequence length="157" mass="17527">MSNRRQPGPSHLRSISYLEQGKIRTAEENDPKQNSGTRLDQNFHSSLPATVIHHTARASRAVERPRATLVVHHMQLPYIASASNNSIITQQYQARSQLEFIYLVPNSSNTVQNRESRPPEGRSTSISVPGLCTLKDGVDCVFRGWSGFLRPEDGVAF</sequence>
<evidence type="ECO:0000313" key="1">
    <source>
        <dbReference type="EMBL" id="GMH03418.1"/>
    </source>
</evidence>
<protein>
    <submittedName>
        <fullName evidence="1">Uncharacterized protein</fullName>
    </submittedName>
</protein>
<proteinExistence type="predicted"/>
<reference evidence="1" key="1">
    <citation type="submission" date="2023-05" db="EMBL/GenBank/DDBJ databases">
        <title>Nepenthes gracilis genome sequencing.</title>
        <authorList>
            <person name="Fukushima K."/>
        </authorList>
    </citation>
    <scope>NUCLEOTIDE SEQUENCE</scope>
    <source>
        <strain evidence="1">SING2019-196</strain>
    </source>
</reference>
<dbReference type="EMBL" id="BSYO01000004">
    <property type="protein sequence ID" value="GMH03418.1"/>
    <property type="molecule type" value="Genomic_DNA"/>
</dbReference>
<accession>A0AAD3XG79</accession>
<name>A0AAD3XG79_NEPGR</name>
<keyword evidence="2" id="KW-1185">Reference proteome</keyword>
<dbReference type="Proteomes" id="UP001279734">
    <property type="component" value="Unassembled WGS sequence"/>
</dbReference>
<organism evidence="1 2">
    <name type="scientific">Nepenthes gracilis</name>
    <name type="common">Slender pitcher plant</name>
    <dbReference type="NCBI Taxonomy" id="150966"/>
    <lineage>
        <taxon>Eukaryota</taxon>
        <taxon>Viridiplantae</taxon>
        <taxon>Streptophyta</taxon>
        <taxon>Embryophyta</taxon>
        <taxon>Tracheophyta</taxon>
        <taxon>Spermatophyta</taxon>
        <taxon>Magnoliopsida</taxon>
        <taxon>eudicotyledons</taxon>
        <taxon>Gunneridae</taxon>
        <taxon>Pentapetalae</taxon>
        <taxon>Caryophyllales</taxon>
        <taxon>Nepenthaceae</taxon>
        <taxon>Nepenthes</taxon>
    </lineage>
</organism>